<feature type="compositionally biased region" description="Basic residues" evidence="1">
    <location>
        <begin position="479"/>
        <end position="494"/>
    </location>
</feature>
<feature type="region of interest" description="Disordered" evidence="1">
    <location>
        <begin position="356"/>
        <end position="376"/>
    </location>
</feature>
<feature type="compositionally biased region" description="Basic residues" evidence="1">
    <location>
        <begin position="408"/>
        <end position="420"/>
    </location>
</feature>
<feature type="region of interest" description="Disordered" evidence="1">
    <location>
        <begin position="214"/>
        <end position="262"/>
    </location>
</feature>
<protein>
    <submittedName>
        <fullName evidence="2">Uncharacterized protein</fullName>
    </submittedName>
</protein>
<sequence>MAAENTDTFLSSITEKVRSIETLYEILRNQNWSISPTLDEETRLGIKKRTDDLTQQATVIVQSPLKALEEQCFKPPLKKCQKCGKLKIAGRQVLNIVDAVRRFRYFGSQHQQPSETTLVSDSDNEDGYSGIQHNSIAIVQKWKSSQATTMEDERQQSDWEDFHGAHQSLSLTNRKTQHRKGYGGSKEVGPRRQSYNNSWKDVILAPTLMHFEPERVNSGSSSDSSTGSGSRRSCSSASYSYSYVGSNSQSRSRRTPTSSRYSVYSASAIVSGTSGPIYGESSGSDWESYSRNGMLDHRSGYRSRRRSPSEAYSRSSSRSISRSRGRSQYSKGGPSNPSNEKMGWFRRAKNKIGNMFHHHSDHHHHPRDDTDVSTSREDWNACAHHRSTTRNPGNNVVLHRQSKEQKVTKNKKRTPVKNKHGLTGGFFSHFWSSKKTKPSTADKRRLERTVTGKGKVTAKKLDWLENIHRRRLPGGTKFPKSKRGKPNNKLKKLT</sequence>
<feature type="region of interest" description="Disordered" evidence="1">
    <location>
        <begin position="402"/>
        <end position="422"/>
    </location>
</feature>
<gene>
    <name evidence="2" type="ORF">MKW98_032091</name>
</gene>
<keyword evidence="3" id="KW-1185">Reference proteome</keyword>
<dbReference type="AlphaFoldDB" id="A0AAD4XEG9"/>
<feature type="region of interest" description="Disordered" evidence="1">
    <location>
        <begin position="111"/>
        <end position="130"/>
    </location>
</feature>
<feature type="compositionally biased region" description="Basic and acidic residues" evidence="1">
    <location>
        <begin position="366"/>
        <end position="376"/>
    </location>
</feature>
<feature type="region of interest" description="Disordered" evidence="1">
    <location>
        <begin position="467"/>
        <end position="494"/>
    </location>
</feature>
<feature type="compositionally biased region" description="Low complexity" evidence="1">
    <location>
        <begin position="309"/>
        <end position="330"/>
    </location>
</feature>
<organism evidence="2 3">
    <name type="scientific">Papaver atlanticum</name>
    <dbReference type="NCBI Taxonomy" id="357466"/>
    <lineage>
        <taxon>Eukaryota</taxon>
        <taxon>Viridiplantae</taxon>
        <taxon>Streptophyta</taxon>
        <taxon>Embryophyta</taxon>
        <taxon>Tracheophyta</taxon>
        <taxon>Spermatophyta</taxon>
        <taxon>Magnoliopsida</taxon>
        <taxon>Ranunculales</taxon>
        <taxon>Papaveraceae</taxon>
        <taxon>Papaveroideae</taxon>
        <taxon>Papaver</taxon>
    </lineage>
</organism>
<evidence type="ECO:0000256" key="1">
    <source>
        <dbReference type="SAM" id="MobiDB-lite"/>
    </source>
</evidence>
<evidence type="ECO:0000313" key="2">
    <source>
        <dbReference type="EMBL" id="KAI3903437.1"/>
    </source>
</evidence>
<reference evidence="2" key="1">
    <citation type="submission" date="2022-04" db="EMBL/GenBank/DDBJ databases">
        <title>A functionally conserved STORR gene fusion in Papaver species that diverged 16.8 million years ago.</title>
        <authorList>
            <person name="Catania T."/>
        </authorList>
    </citation>
    <scope>NUCLEOTIDE SEQUENCE</scope>
    <source>
        <strain evidence="2">S-188037</strain>
    </source>
</reference>
<feature type="compositionally biased region" description="Low complexity" evidence="1">
    <location>
        <begin position="218"/>
        <end position="262"/>
    </location>
</feature>
<feature type="region of interest" description="Disordered" evidence="1">
    <location>
        <begin position="168"/>
        <end position="194"/>
    </location>
</feature>
<feature type="region of interest" description="Disordered" evidence="1">
    <location>
        <begin position="427"/>
        <end position="446"/>
    </location>
</feature>
<proteinExistence type="predicted"/>
<comment type="caution">
    <text evidence="2">The sequence shown here is derived from an EMBL/GenBank/DDBJ whole genome shotgun (WGS) entry which is preliminary data.</text>
</comment>
<feature type="region of interest" description="Disordered" evidence="1">
    <location>
        <begin position="296"/>
        <end position="342"/>
    </location>
</feature>
<feature type="compositionally biased region" description="Polar residues" evidence="1">
    <location>
        <begin position="111"/>
        <end position="121"/>
    </location>
</feature>
<feature type="compositionally biased region" description="Basic residues" evidence="1">
    <location>
        <begin position="356"/>
        <end position="365"/>
    </location>
</feature>
<evidence type="ECO:0000313" key="3">
    <source>
        <dbReference type="Proteomes" id="UP001202328"/>
    </source>
</evidence>
<dbReference type="EMBL" id="JAJJMB010011222">
    <property type="protein sequence ID" value="KAI3903437.1"/>
    <property type="molecule type" value="Genomic_DNA"/>
</dbReference>
<name>A0AAD4XEG9_9MAGN</name>
<accession>A0AAD4XEG9</accession>
<dbReference type="Proteomes" id="UP001202328">
    <property type="component" value="Unassembled WGS sequence"/>
</dbReference>